<evidence type="ECO:0000256" key="1">
    <source>
        <dbReference type="SAM" id="SignalP"/>
    </source>
</evidence>
<dbReference type="GeneID" id="54304345"/>
<feature type="chain" id="PRO_5025594906" evidence="1">
    <location>
        <begin position="20"/>
        <end position="158"/>
    </location>
</feature>
<dbReference type="AlphaFoldDB" id="A0A6A6BAW7"/>
<evidence type="ECO:0000313" key="3">
    <source>
        <dbReference type="Proteomes" id="UP000799438"/>
    </source>
</evidence>
<protein>
    <submittedName>
        <fullName evidence="2">Uncharacterized protein</fullName>
    </submittedName>
</protein>
<organism evidence="2 3">
    <name type="scientific">Aplosporella prunicola CBS 121167</name>
    <dbReference type="NCBI Taxonomy" id="1176127"/>
    <lineage>
        <taxon>Eukaryota</taxon>
        <taxon>Fungi</taxon>
        <taxon>Dikarya</taxon>
        <taxon>Ascomycota</taxon>
        <taxon>Pezizomycotina</taxon>
        <taxon>Dothideomycetes</taxon>
        <taxon>Dothideomycetes incertae sedis</taxon>
        <taxon>Botryosphaeriales</taxon>
        <taxon>Aplosporellaceae</taxon>
        <taxon>Aplosporella</taxon>
    </lineage>
</organism>
<evidence type="ECO:0000313" key="2">
    <source>
        <dbReference type="EMBL" id="KAF2140404.1"/>
    </source>
</evidence>
<accession>A0A6A6BAW7</accession>
<proteinExistence type="predicted"/>
<dbReference type="OrthoDB" id="5215637at2759"/>
<keyword evidence="1" id="KW-0732">Signal</keyword>
<gene>
    <name evidence="2" type="ORF">K452DRAFT_55312</name>
</gene>
<name>A0A6A6BAW7_9PEZI</name>
<dbReference type="EMBL" id="ML995490">
    <property type="protein sequence ID" value="KAF2140404.1"/>
    <property type="molecule type" value="Genomic_DNA"/>
</dbReference>
<reference evidence="2" key="1">
    <citation type="journal article" date="2020" name="Stud. Mycol.">
        <title>101 Dothideomycetes genomes: a test case for predicting lifestyles and emergence of pathogens.</title>
        <authorList>
            <person name="Haridas S."/>
            <person name="Albert R."/>
            <person name="Binder M."/>
            <person name="Bloem J."/>
            <person name="Labutti K."/>
            <person name="Salamov A."/>
            <person name="Andreopoulos B."/>
            <person name="Baker S."/>
            <person name="Barry K."/>
            <person name="Bills G."/>
            <person name="Bluhm B."/>
            <person name="Cannon C."/>
            <person name="Castanera R."/>
            <person name="Culley D."/>
            <person name="Daum C."/>
            <person name="Ezra D."/>
            <person name="Gonzalez J."/>
            <person name="Henrissat B."/>
            <person name="Kuo A."/>
            <person name="Liang C."/>
            <person name="Lipzen A."/>
            <person name="Lutzoni F."/>
            <person name="Magnuson J."/>
            <person name="Mondo S."/>
            <person name="Nolan M."/>
            <person name="Ohm R."/>
            <person name="Pangilinan J."/>
            <person name="Park H.-J."/>
            <person name="Ramirez L."/>
            <person name="Alfaro M."/>
            <person name="Sun H."/>
            <person name="Tritt A."/>
            <person name="Yoshinaga Y."/>
            <person name="Zwiers L.-H."/>
            <person name="Turgeon B."/>
            <person name="Goodwin S."/>
            <person name="Spatafora J."/>
            <person name="Crous P."/>
            <person name="Grigoriev I."/>
        </authorList>
    </citation>
    <scope>NUCLEOTIDE SEQUENCE</scope>
    <source>
        <strain evidence="2">CBS 121167</strain>
    </source>
</reference>
<dbReference type="Proteomes" id="UP000799438">
    <property type="component" value="Unassembled WGS sequence"/>
</dbReference>
<dbReference type="RefSeq" id="XP_033396117.1">
    <property type="nucleotide sequence ID" value="XM_033546838.1"/>
</dbReference>
<sequence length="158" mass="16276">MRALGLLLLGLGLAAPSSSSVSALSFPPHLSKRQSSSSASSPRCYYPNGLESSDIPCNAGASDGSPCCAKGYICFSNKLCVREGEGGRSYHRGSCTDQSWRGEGCPRFCLTSATALPTATAVIARATLSARRRAVRATVAAAAAAKETRSSRSRAAAS</sequence>
<feature type="signal peptide" evidence="1">
    <location>
        <begin position="1"/>
        <end position="19"/>
    </location>
</feature>
<keyword evidence="3" id="KW-1185">Reference proteome</keyword>